<dbReference type="Proteomes" id="UP000799779">
    <property type="component" value="Unassembled WGS sequence"/>
</dbReference>
<protein>
    <submittedName>
        <fullName evidence="3">Uncharacterized protein</fullName>
    </submittedName>
</protein>
<keyword evidence="4" id="KW-1185">Reference proteome</keyword>
<evidence type="ECO:0000313" key="4">
    <source>
        <dbReference type="Proteomes" id="UP000799779"/>
    </source>
</evidence>
<keyword evidence="2" id="KW-0472">Membrane</keyword>
<accession>A0A6A5WTA5</accession>
<proteinExistence type="predicted"/>
<organism evidence="3 4">
    <name type="scientific">Amniculicola lignicola CBS 123094</name>
    <dbReference type="NCBI Taxonomy" id="1392246"/>
    <lineage>
        <taxon>Eukaryota</taxon>
        <taxon>Fungi</taxon>
        <taxon>Dikarya</taxon>
        <taxon>Ascomycota</taxon>
        <taxon>Pezizomycotina</taxon>
        <taxon>Dothideomycetes</taxon>
        <taxon>Pleosporomycetidae</taxon>
        <taxon>Pleosporales</taxon>
        <taxon>Amniculicolaceae</taxon>
        <taxon>Amniculicola</taxon>
    </lineage>
</organism>
<name>A0A6A5WTA5_9PLEO</name>
<dbReference type="EMBL" id="ML977565">
    <property type="protein sequence ID" value="KAF2004817.1"/>
    <property type="molecule type" value="Genomic_DNA"/>
</dbReference>
<feature type="transmembrane region" description="Helical" evidence="2">
    <location>
        <begin position="46"/>
        <end position="73"/>
    </location>
</feature>
<dbReference type="AlphaFoldDB" id="A0A6A5WTA5"/>
<sequence length="167" mass="17398">MHWGLQAGDGRWQGSVVALTGWAGGGDGLATICLAAHHSIRDGGPLAILAAPTSLFAVCALAASACCLCLLPLPAAPRRRPRLVVSQRPPGLHRGGIGNGVVAARTRQLASNKPVVPDGAQRQADAPFAREDSRALAVGRWPPSAVWRASPSGEPIWRASQSERHTT</sequence>
<keyword evidence="2" id="KW-1133">Transmembrane helix</keyword>
<evidence type="ECO:0000313" key="3">
    <source>
        <dbReference type="EMBL" id="KAF2004817.1"/>
    </source>
</evidence>
<keyword evidence="2" id="KW-0812">Transmembrane</keyword>
<feature type="region of interest" description="Disordered" evidence="1">
    <location>
        <begin position="110"/>
        <end position="131"/>
    </location>
</feature>
<evidence type="ECO:0000256" key="2">
    <source>
        <dbReference type="SAM" id="Phobius"/>
    </source>
</evidence>
<feature type="region of interest" description="Disordered" evidence="1">
    <location>
        <begin position="144"/>
        <end position="167"/>
    </location>
</feature>
<reference evidence="3" key="1">
    <citation type="journal article" date="2020" name="Stud. Mycol.">
        <title>101 Dothideomycetes genomes: a test case for predicting lifestyles and emergence of pathogens.</title>
        <authorList>
            <person name="Haridas S."/>
            <person name="Albert R."/>
            <person name="Binder M."/>
            <person name="Bloem J."/>
            <person name="Labutti K."/>
            <person name="Salamov A."/>
            <person name="Andreopoulos B."/>
            <person name="Baker S."/>
            <person name="Barry K."/>
            <person name="Bills G."/>
            <person name="Bluhm B."/>
            <person name="Cannon C."/>
            <person name="Castanera R."/>
            <person name="Culley D."/>
            <person name="Daum C."/>
            <person name="Ezra D."/>
            <person name="Gonzalez J."/>
            <person name="Henrissat B."/>
            <person name="Kuo A."/>
            <person name="Liang C."/>
            <person name="Lipzen A."/>
            <person name="Lutzoni F."/>
            <person name="Magnuson J."/>
            <person name="Mondo S."/>
            <person name="Nolan M."/>
            <person name="Ohm R."/>
            <person name="Pangilinan J."/>
            <person name="Park H.-J."/>
            <person name="Ramirez L."/>
            <person name="Alfaro M."/>
            <person name="Sun H."/>
            <person name="Tritt A."/>
            <person name="Yoshinaga Y."/>
            <person name="Zwiers L.-H."/>
            <person name="Turgeon B."/>
            <person name="Goodwin S."/>
            <person name="Spatafora J."/>
            <person name="Crous P."/>
            <person name="Grigoriev I."/>
        </authorList>
    </citation>
    <scope>NUCLEOTIDE SEQUENCE</scope>
    <source>
        <strain evidence="3">CBS 123094</strain>
    </source>
</reference>
<gene>
    <name evidence="3" type="ORF">P154DRAFT_19448</name>
</gene>
<evidence type="ECO:0000256" key="1">
    <source>
        <dbReference type="SAM" id="MobiDB-lite"/>
    </source>
</evidence>